<reference evidence="9" key="1">
    <citation type="journal article" date="2011" name="Environ. Microbiol.">
        <title>Genomic insights into the metabolic potential of the polycyclic aromatic hydrocarbon degrading sulfate-reducing Deltaproteobacterium N47.</title>
        <authorList>
            <person name="Bergmann F."/>
            <person name="Selesi D."/>
            <person name="Weinmaier T."/>
            <person name="Tischler P."/>
            <person name="Rattei T."/>
            <person name="Meckenstock R.U."/>
        </authorList>
    </citation>
    <scope>NUCLEOTIDE SEQUENCE</scope>
</reference>
<evidence type="ECO:0000313" key="9">
    <source>
        <dbReference type="EMBL" id="CBX26927.1"/>
    </source>
</evidence>
<feature type="domain" description="Radical SAM core" evidence="8">
    <location>
        <begin position="53"/>
        <end position="285"/>
    </location>
</feature>
<dbReference type="InterPro" id="IPR006638">
    <property type="entry name" value="Elp3/MiaA/NifB-like_rSAM"/>
</dbReference>
<evidence type="ECO:0000256" key="5">
    <source>
        <dbReference type="ARBA" id="ARBA00023014"/>
    </source>
</evidence>
<dbReference type="AlphaFoldDB" id="E1Y8N3"/>
<dbReference type="InterPro" id="IPR013785">
    <property type="entry name" value="Aldolase_TIM"/>
</dbReference>
<evidence type="ECO:0000256" key="1">
    <source>
        <dbReference type="ARBA" id="ARBA00022485"/>
    </source>
</evidence>
<dbReference type="Pfam" id="PF04055">
    <property type="entry name" value="Radical_SAM"/>
    <property type="match status" value="1"/>
</dbReference>
<feature type="binding site" evidence="6">
    <location>
        <position position="67"/>
    </location>
    <ligand>
        <name>[4Fe-4S] cluster</name>
        <dbReference type="ChEBI" id="CHEBI:49883"/>
        <note>4Fe-4S-S-AdoMet</note>
    </ligand>
</feature>
<accession>E1Y8N3</accession>
<feature type="binding site" evidence="7">
    <location>
        <position position="143"/>
    </location>
    <ligand>
        <name>(3R)-3-methyl-D-ornithine</name>
        <dbReference type="ChEBI" id="CHEBI:64642"/>
    </ligand>
</feature>
<dbReference type="CDD" id="cd01335">
    <property type="entry name" value="Radical_SAM"/>
    <property type="match status" value="1"/>
</dbReference>
<sequence>MAKSSIKEKLKQKIYNGERITPEEACSLFSWDLIELGEAGDMRRKLISPKEEVGFIIDRIINYTNICEAACNFCAYHARANLIAPYELSIDDILSKINELVLINGTQVMLQGGLHPDYTLDKYVSMVKEVKKHFPQIYLHSFSPSEIFHISNKCSVSIDKVISDLKDAGLDSVPGASDLLVDRIRKKVSPNKASKEQWREVVFSLHRHNMKSSATMTYGMGETEEEKIEHLNFLRYIQDETGIFRAFIPWSFSPANTRLQDIEPATGIDYLKIVAIGRIFLDNIKYIQAGWLTEGLKTAQLALTMGANDMGGVLMEETVVKATGIETKACTEEFIDIINNSGKTPVLRDSDYRIIKRY</sequence>
<evidence type="ECO:0000256" key="3">
    <source>
        <dbReference type="ARBA" id="ARBA00022723"/>
    </source>
</evidence>
<keyword evidence="4 6" id="KW-0408">Iron</keyword>
<dbReference type="GO" id="GO:0046872">
    <property type="term" value="F:metal ion binding"/>
    <property type="evidence" value="ECO:0007669"/>
    <property type="project" value="UniProtKB-KW"/>
</dbReference>
<protein>
    <recommendedName>
        <fullName evidence="8">Radical SAM core domain-containing protein</fullName>
    </recommendedName>
</protein>
<evidence type="ECO:0000256" key="4">
    <source>
        <dbReference type="ARBA" id="ARBA00023004"/>
    </source>
</evidence>
<keyword evidence="1 6" id="KW-0004">4Fe-4S</keyword>
<dbReference type="SUPFAM" id="SSF102114">
    <property type="entry name" value="Radical SAM enzymes"/>
    <property type="match status" value="1"/>
</dbReference>
<keyword evidence="2 6" id="KW-0949">S-adenosyl-L-methionine</keyword>
<comment type="cofactor">
    <cofactor evidence="6">
        <name>[4Fe-4S] cluster</name>
        <dbReference type="ChEBI" id="CHEBI:49883"/>
    </cofactor>
    <text evidence="6">Binds 1 [4Fe-4S] cluster. The cluster is coordinated with 3 cysteines and an exchangeable S-adenosyl-L-methionine.</text>
</comment>
<dbReference type="Pfam" id="PF19288">
    <property type="entry name" value="CofH_C"/>
    <property type="match status" value="1"/>
</dbReference>
<proteinExistence type="predicted"/>
<feature type="binding site" evidence="7">
    <location>
        <position position="73"/>
    </location>
    <ligand>
        <name>S-adenosyl-L-methionine</name>
        <dbReference type="ChEBI" id="CHEBI:59789"/>
    </ligand>
</feature>
<dbReference type="SFLD" id="SFLDG01064">
    <property type="entry name" value="F420__menaquinone_cofactor_bio"/>
    <property type="match status" value="1"/>
</dbReference>
<dbReference type="PANTHER" id="PTHR43076:SF1">
    <property type="entry name" value="LIPOYL SYNTHASE 2"/>
    <property type="match status" value="1"/>
</dbReference>
<dbReference type="PROSITE" id="PS51918">
    <property type="entry name" value="RADICAL_SAM"/>
    <property type="match status" value="1"/>
</dbReference>
<dbReference type="EMBL" id="FR695864">
    <property type="protein sequence ID" value="CBX26927.1"/>
    <property type="molecule type" value="Genomic_DNA"/>
</dbReference>
<organism evidence="9">
    <name type="scientific">uncultured Desulfobacterium sp</name>
    <dbReference type="NCBI Taxonomy" id="201089"/>
    <lineage>
        <taxon>Bacteria</taxon>
        <taxon>Pseudomonadati</taxon>
        <taxon>Thermodesulfobacteriota</taxon>
        <taxon>Desulfobacteria</taxon>
        <taxon>Desulfobacterales</taxon>
        <taxon>Desulfobacteriaceae</taxon>
        <taxon>Desulfobacterium</taxon>
        <taxon>environmental samples</taxon>
    </lineage>
</organism>
<dbReference type="Gene3D" id="3.20.20.70">
    <property type="entry name" value="Aldolase class I"/>
    <property type="match status" value="1"/>
</dbReference>
<dbReference type="InterPro" id="IPR007197">
    <property type="entry name" value="rSAM"/>
</dbReference>
<dbReference type="SMART" id="SM00729">
    <property type="entry name" value="Elp3"/>
    <property type="match status" value="1"/>
</dbReference>
<dbReference type="InterPro" id="IPR020050">
    <property type="entry name" value="FO_synthase_su2"/>
</dbReference>
<dbReference type="NCBIfam" id="TIGR00423">
    <property type="entry name" value="CofH family radical SAM protein"/>
    <property type="match status" value="1"/>
</dbReference>
<keyword evidence="5 6" id="KW-0411">Iron-sulfur</keyword>
<dbReference type="SFLD" id="SFLDF00342">
    <property type="entry name" value="cyclic_dehypoxanthine_futalosi"/>
    <property type="match status" value="1"/>
</dbReference>
<dbReference type="GO" id="GO:0016765">
    <property type="term" value="F:transferase activity, transferring alkyl or aryl (other than methyl) groups"/>
    <property type="evidence" value="ECO:0007669"/>
    <property type="project" value="InterPro"/>
</dbReference>
<gene>
    <name evidence="9" type="ORF">N47_A09560</name>
</gene>
<dbReference type="SFLD" id="SFLDG01389">
    <property type="entry name" value="menaquinone_synthsis_involved"/>
    <property type="match status" value="1"/>
</dbReference>
<feature type="binding site" evidence="6">
    <location>
        <position position="71"/>
    </location>
    <ligand>
        <name>[4Fe-4S] cluster</name>
        <dbReference type="ChEBI" id="CHEBI:49883"/>
        <note>4Fe-4S-S-AdoMet</note>
    </ligand>
</feature>
<evidence type="ECO:0000259" key="8">
    <source>
        <dbReference type="PROSITE" id="PS51918"/>
    </source>
</evidence>
<keyword evidence="3" id="KW-0479">Metal-binding</keyword>
<dbReference type="InterPro" id="IPR058240">
    <property type="entry name" value="rSAM_sf"/>
</dbReference>
<evidence type="ECO:0000256" key="7">
    <source>
        <dbReference type="PIRSR" id="PIRSR004762-2"/>
    </source>
</evidence>
<dbReference type="PIRSF" id="PIRSF004762">
    <property type="entry name" value="CHP00423"/>
    <property type="match status" value="1"/>
</dbReference>
<dbReference type="SFLD" id="SFLDS00029">
    <property type="entry name" value="Radical_SAM"/>
    <property type="match status" value="1"/>
</dbReference>
<name>E1Y8N3_9BACT</name>
<dbReference type="GO" id="GO:0051539">
    <property type="term" value="F:4 iron, 4 sulfur cluster binding"/>
    <property type="evidence" value="ECO:0007669"/>
    <property type="project" value="UniProtKB-KW"/>
</dbReference>
<feature type="binding site" evidence="6">
    <location>
        <position position="74"/>
    </location>
    <ligand>
        <name>[4Fe-4S] cluster</name>
        <dbReference type="ChEBI" id="CHEBI:49883"/>
        <note>4Fe-4S-S-AdoMet</note>
    </ligand>
</feature>
<evidence type="ECO:0000256" key="6">
    <source>
        <dbReference type="PIRSR" id="PIRSR004762-1"/>
    </source>
</evidence>
<evidence type="ECO:0000256" key="2">
    <source>
        <dbReference type="ARBA" id="ARBA00022691"/>
    </source>
</evidence>
<dbReference type="InterPro" id="IPR045567">
    <property type="entry name" value="CofH/MnqC-like_C"/>
</dbReference>
<dbReference type="GO" id="GO:0044689">
    <property type="term" value="F:7,8-didemethyl-8-hydroxy-5-deazariboflavin synthase activity"/>
    <property type="evidence" value="ECO:0007669"/>
    <property type="project" value="TreeGrafter"/>
</dbReference>
<dbReference type="InterPro" id="IPR034405">
    <property type="entry name" value="F420"/>
</dbReference>
<dbReference type="PANTHER" id="PTHR43076">
    <property type="entry name" value="FO SYNTHASE (COFH)"/>
    <property type="match status" value="1"/>
</dbReference>